<keyword evidence="3" id="KW-0813">Transport</keyword>
<dbReference type="AlphaFoldDB" id="A0A5A8D4B3"/>
<dbReference type="PANTHER" id="PTHR21716">
    <property type="entry name" value="TRANSMEMBRANE PROTEIN"/>
    <property type="match status" value="1"/>
</dbReference>
<keyword evidence="5 9" id="KW-0812">Transmembrane</keyword>
<dbReference type="GO" id="GO:0055085">
    <property type="term" value="P:transmembrane transport"/>
    <property type="evidence" value="ECO:0007669"/>
    <property type="project" value="TreeGrafter"/>
</dbReference>
<evidence type="ECO:0000256" key="5">
    <source>
        <dbReference type="ARBA" id="ARBA00022692"/>
    </source>
</evidence>
<feature type="region of interest" description="Disordered" evidence="8">
    <location>
        <begin position="306"/>
        <end position="412"/>
    </location>
</feature>
<evidence type="ECO:0000256" key="1">
    <source>
        <dbReference type="ARBA" id="ARBA00004651"/>
    </source>
</evidence>
<keyword evidence="7 9" id="KW-0472">Membrane</keyword>
<proteinExistence type="inferred from homology"/>
<evidence type="ECO:0000256" key="4">
    <source>
        <dbReference type="ARBA" id="ARBA00022475"/>
    </source>
</evidence>
<evidence type="ECO:0000256" key="9">
    <source>
        <dbReference type="SAM" id="Phobius"/>
    </source>
</evidence>
<evidence type="ECO:0000256" key="7">
    <source>
        <dbReference type="ARBA" id="ARBA00023136"/>
    </source>
</evidence>
<evidence type="ECO:0000256" key="3">
    <source>
        <dbReference type="ARBA" id="ARBA00022448"/>
    </source>
</evidence>
<evidence type="ECO:0000313" key="10">
    <source>
        <dbReference type="EMBL" id="KAA0160048.1"/>
    </source>
</evidence>
<dbReference type="EMBL" id="VLTM01000048">
    <property type="protein sequence ID" value="KAA0160048.1"/>
    <property type="molecule type" value="Genomic_DNA"/>
</dbReference>
<comment type="subcellular location">
    <subcellularLocation>
        <location evidence="1">Cell membrane</location>
        <topology evidence="1">Multi-pass membrane protein</topology>
    </subcellularLocation>
</comment>
<dbReference type="Proteomes" id="UP000325113">
    <property type="component" value="Unassembled WGS sequence"/>
</dbReference>
<reference evidence="10 11" key="1">
    <citation type="submission" date="2019-07" db="EMBL/GenBank/DDBJ databases">
        <title>Genomes of Cafeteria roenbergensis.</title>
        <authorList>
            <person name="Fischer M.G."/>
            <person name="Hackl T."/>
            <person name="Roman M."/>
        </authorList>
    </citation>
    <scope>NUCLEOTIDE SEQUENCE [LARGE SCALE GENOMIC DNA]</scope>
    <source>
        <strain evidence="10 11">Cflag</strain>
    </source>
</reference>
<name>A0A5A8D4B3_CAFRO</name>
<keyword evidence="6 9" id="KW-1133">Transmembrane helix</keyword>
<evidence type="ECO:0000256" key="8">
    <source>
        <dbReference type="SAM" id="MobiDB-lite"/>
    </source>
</evidence>
<sequence>MHRATKVLEVVGLNIAEGSSTENEEDTEDEIPLEADQEKHGATFAMSPYPAAHVGSPGGPEMDADMLALEENRRRLRAWARRQRRAGRYLDNAEATAVMLHQKAQRRVTRYIVVHSWLSAATGVSVGLSLLAIGAPLPALFGLMAFVLNFIPSVGSWIATILPIPFILFDPDSDFTTLILAIMLPGFMQVLLGNFVEPALLGKLCKVDPIVILVSILLFGYVWGIAGMVLAVPMVVIIKLVFKQMAHPIPRYIAGIIVGNLYRYRARLDRDVRRRIRYQRLLRAAESARESAEHAALSPALEEAAEKGLAAEQEHESSASLQMRGEEDHSDSCGPGGAVLGPRLRHSRGEESRRVRWTQGRLSAREWAAGAGAGASLPRVSRSARGSRDPMANTAPAQPRRRSHEPVGQEMV</sequence>
<feature type="transmembrane region" description="Helical" evidence="9">
    <location>
        <begin position="175"/>
        <end position="192"/>
    </location>
</feature>
<evidence type="ECO:0008006" key="12">
    <source>
        <dbReference type="Google" id="ProtNLM"/>
    </source>
</evidence>
<feature type="transmembrane region" description="Helical" evidence="9">
    <location>
        <begin position="111"/>
        <end position="133"/>
    </location>
</feature>
<comment type="caution">
    <text evidence="10">The sequence shown here is derived from an EMBL/GenBank/DDBJ whole genome shotgun (WGS) entry which is preliminary data.</text>
</comment>
<feature type="transmembrane region" description="Helical" evidence="9">
    <location>
        <begin position="212"/>
        <end position="242"/>
    </location>
</feature>
<keyword evidence="4" id="KW-1003">Cell membrane</keyword>
<evidence type="ECO:0000256" key="6">
    <source>
        <dbReference type="ARBA" id="ARBA00022989"/>
    </source>
</evidence>
<feature type="transmembrane region" description="Helical" evidence="9">
    <location>
        <begin position="139"/>
        <end position="168"/>
    </location>
</feature>
<evidence type="ECO:0000256" key="2">
    <source>
        <dbReference type="ARBA" id="ARBA00009773"/>
    </source>
</evidence>
<dbReference type="Pfam" id="PF01594">
    <property type="entry name" value="AI-2E_transport"/>
    <property type="match status" value="1"/>
</dbReference>
<protein>
    <recommendedName>
        <fullName evidence="12">AI-2E family transporter</fullName>
    </recommendedName>
</protein>
<dbReference type="PANTHER" id="PTHR21716:SF53">
    <property type="entry name" value="PERMEASE PERM-RELATED"/>
    <property type="match status" value="1"/>
</dbReference>
<organism evidence="10 11">
    <name type="scientific">Cafeteria roenbergensis</name>
    <name type="common">Marine flagellate</name>
    <dbReference type="NCBI Taxonomy" id="33653"/>
    <lineage>
        <taxon>Eukaryota</taxon>
        <taxon>Sar</taxon>
        <taxon>Stramenopiles</taxon>
        <taxon>Bigyra</taxon>
        <taxon>Opalozoa</taxon>
        <taxon>Bicosoecida</taxon>
        <taxon>Cafeteriaceae</taxon>
        <taxon>Cafeteria</taxon>
    </lineage>
</organism>
<comment type="similarity">
    <text evidence="2">Belongs to the autoinducer-2 exporter (AI-2E) (TC 2.A.86) family.</text>
</comment>
<evidence type="ECO:0000313" key="11">
    <source>
        <dbReference type="Proteomes" id="UP000325113"/>
    </source>
</evidence>
<dbReference type="GO" id="GO:0005886">
    <property type="term" value="C:plasma membrane"/>
    <property type="evidence" value="ECO:0007669"/>
    <property type="project" value="UniProtKB-SubCell"/>
</dbReference>
<dbReference type="InterPro" id="IPR002549">
    <property type="entry name" value="AI-2E-like"/>
</dbReference>
<gene>
    <name evidence="10" type="ORF">FNF31_04507</name>
</gene>
<accession>A0A5A8D4B3</accession>